<reference evidence="2 3" key="1">
    <citation type="submission" date="2018-06" db="EMBL/GenBank/DDBJ databases">
        <authorList>
            <consortium name="Pathogen Informatics"/>
            <person name="Doyle S."/>
        </authorList>
    </citation>
    <scope>NUCLEOTIDE SEQUENCE [LARGE SCALE GENOMIC DNA]</scope>
    <source>
        <strain evidence="2 3">NCTC12475</strain>
    </source>
</reference>
<dbReference type="PANTHER" id="PTHR30203:SF32">
    <property type="entry name" value="CATION EFFLUX SYSTEM PROTEIN CUSC"/>
    <property type="match status" value="1"/>
</dbReference>
<keyword evidence="2" id="KW-0969">Cilium</keyword>
<name>A0A381DIG4_9BACT</name>
<evidence type="ECO:0000256" key="1">
    <source>
        <dbReference type="ARBA" id="ARBA00007613"/>
    </source>
</evidence>
<dbReference type="PROSITE" id="PS51257">
    <property type="entry name" value="PROKAR_LIPOPROTEIN"/>
    <property type="match status" value="1"/>
</dbReference>
<sequence>MRNLIIIFMIIFSGCAMKKYDFTSPIGDVNESYYEQNLSWWEGYDNALLNKTMKTILENNLDLKNSNLNIEKFIAYLGLSRADLLPTFGASYNASANKNIDENSNSDINFKSSLNVSYEVDLFGKFMDKYKKSVFLLNASKLDLNALDLSIKSDSVSTFFNLMYLQNAKDKIYKMKQNYEKLKEIIVAKFNYGRADKLEVEQINQALLQSDEKILNINTQIYTIQEKLKNLMYMQNLPNLKNYNIFDVKLLGISKEIPIEILSNRPDIKSAELNLKATFYNYKYTFKSLYPNITLGASLSSNEQKFDDSFKFSFLGGNIQITLPFLDYARVKNNIKVSEVEYEMAKNDFLKKLNSAINEFYRAFLDYENYKFKFENTSEILNHSINITKYYQIRYDNGKNELYDLINAKNTELNYELNLLYDKYILLQNENLIYKIVGGKI</sequence>
<dbReference type="EMBL" id="UFVD01000001">
    <property type="protein sequence ID" value="SUX10261.1"/>
    <property type="molecule type" value="Genomic_DNA"/>
</dbReference>
<dbReference type="AlphaFoldDB" id="A0A381DIG4"/>
<evidence type="ECO:0000313" key="2">
    <source>
        <dbReference type="EMBL" id="SUX10261.1"/>
    </source>
</evidence>
<gene>
    <name evidence="2" type="primary">oprM_1</name>
    <name evidence="2" type="ORF">NCTC12475_00447</name>
</gene>
<keyword evidence="2" id="KW-0966">Cell projection</keyword>
<organism evidence="2 3">
    <name type="scientific">Campylobacter sputorum subsp. sputorum</name>
    <dbReference type="NCBI Taxonomy" id="32024"/>
    <lineage>
        <taxon>Bacteria</taxon>
        <taxon>Pseudomonadati</taxon>
        <taxon>Campylobacterota</taxon>
        <taxon>Epsilonproteobacteria</taxon>
        <taxon>Campylobacterales</taxon>
        <taxon>Campylobacteraceae</taxon>
        <taxon>Campylobacter</taxon>
    </lineage>
</organism>
<dbReference type="InterPro" id="IPR003423">
    <property type="entry name" value="OMP_efflux"/>
</dbReference>
<dbReference type="RefSeq" id="WP_161492218.1">
    <property type="nucleotide sequence ID" value="NZ_CP043427.1"/>
</dbReference>
<accession>A0A381DIG4</accession>
<dbReference type="PANTHER" id="PTHR30203">
    <property type="entry name" value="OUTER MEMBRANE CATION EFFLUX PROTEIN"/>
    <property type="match status" value="1"/>
</dbReference>
<proteinExistence type="inferred from homology"/>
<dbReference type="STRING" id="32024.GCA_000788295_00567"/>
<dbReference type="GeneID" id="93090889"/>
<comment type="similarity">
    <text evidence="1">Belongs to the outer membrane factor (OMF) (TC 1.B.17) family.</text>
</comment>
<dbReference type="Proteomes" id="UP000254920">
    <property type="component" value="Unassembled WGS sequence"/>
</dbReference>
<keyword evidence="2" id="KW-0282">Flagellum</keyword>
<dbReference type="SUPFAM" id="SSF56954">
    <property type="entry name" value="Outer membrane efflux proteins (OEP)"/>
    <property type="match status" value="1"/>
</dbReference>
<dbReference type="GO" id="GO:0015562">
    <property type="term" value="F:efflux transmembrane transporter activity"/>
    <property type="evidence" value="ECO:0007669"/>
    <property type="project" value="InterPro"/>
</dbReference>
<dbReference type="Pfam" id="PF02321">
    <property type="entry name" value="OEP"/>
    <property type="match status" value="2"/>
</dbReference>
<evidence type="ECO:0000313" key="3">
    <source>
        <dbReference type="Proteomes" id="UP000254920"/>
    </source>
</evidence>
<dbReference type="InterPro" id="IPR010131">
    <property type="entry name" value="MdtP/NodT-like"/>
</dbReference>
<dbReference type="Gene3D" id="2.20.200.10">
    <property type="entry name" value="Outer membrane efflux proteins (OEP)"/>
    <property type="match status" value="1"/>
</dbReference>
<protein>
    <submittedName>
        <fullName evidence="2">Flagellar hook-associated protein 2</fullName>
    </submittedName>
</protein>
<dbReference type="Gene3D" id="1.20.1600.10">
    <property type="entry name" value="Outer membrane efflux proteins (OEP)"/>
    <property type="match status" value="1"/>
</dbReference>
<keyword evidence="3" id="KW-1185">Reference proteome</keyword>